<evidence type="ECO:0000313" key="5">
    <source>
        <dbReference type="EMBL" id="CAI8031891.1"/>
    </source>
</evidence>
<sequence length="596" mass="64200">MKSFSMEDVLVIAALCLLSAAQDISLVRTEPEQLPCPQQRIEFQCETIVASQTLIWTLPTSDTIEFGVLRTVGDVRNSSDNVYSATLTNKIEDEDPNTDRFFFTSTLLVLEPANRSNLTCTGGTAAASVKMSTTITQSGTPDPPSDLVYNDGVVIESSVDLQWTRPAHTGGVSLTGYNVSANGWSEEATDDGVRVSYTANSSFVYGEVFVTAVNYCGQESQPTAINIAAAAPPRPNLTNPLTCEDESAPWTIVCMYEQWKKGVVYPNTKFSLELMHTNETSSGDYSCSDVTANGTKCTVDFPRDIYNITVTLVNDFGSTVDSQVVDTRIIVEIEEGKLEDGTRLTVTVSVNSRCPMKCPVTVLFGTKPRSGYGDCSNIQRNVTKGPLSPGDSATFSVEAASVILGDGEKYCYLVSLCGNIISRGSVDGGLSPAEIGASVGSGLFVVVVVVVVLIMVVYKKKHHATERGIGMQDKTSSCPETKQASEGTDLKDSNPNLSTSQPEERVVYTDVNLNRKTKQNPGAIEHQEGPSGDLYAMPQKNGRKAKGGKEKVKAQPTEEEKAAMYSTPNKEGQKSERVEVPRSGDSAHSEPALEDN</sequence>
<evidence type="ECO:0000256" key="3">
    <source>
        <dbReference type="SAM" id="SignalP"/>
    </source>
</evidence>
<feature type="signal peptide" evidence="3">
    <location>
        <begin position="1"/>
        <end position="21"/>
    </location>
</feature>
<dbReference type="InterPro" id="IPR003961">
    <property type="entry name" value="FN3_dom"/>
</dbReference>
<keyword evidence="2" id="KW-0812">Transmembrane</keyword>
<dbReference type="InterPro" id="IPR013783">
    <property type="entry name" value="Ig-like_fold"/>
</dbReference>
<dbReference type="SUPFAM" id="SSF49265">
    <property type="entry name" value="Fibronectin type III"/>
    <property type="match status" value="1"/>
</dbReference>
<comment type="caution">
    <text evidence="5">The sequence shown here is derived from an EMBL/GenBank/DDBJ whole genome shotgun (WGS) entry which is preliminary data.</text>
</comment>
<organism evidence="5 6">
    <name type="scientific">Geodia barretti</name>
    <name type="common">Barrett's horny sponge</name>
    <dbReference type="NCBI Taxonomy" id="519541"/>
    <lineage>
        <taxon>Eukaryota</taxon>
        <taxon>Metazoa</taxon>
        <taxon>Porifera</taxon>
        <taxon>Demospongiae</taxon>
        <taxon>Heteroscleromorpha</taxon>
        <taxon>Tetractinellida</taxon>
        <taxon>Astrophorina</taxon>
        <taxon>Geodiidae</taxon>
        <taxon>Geodia</taxon>
    </lineage>
</organism>
<feature type="region of interest" description="Disordered" evidence="1">
    <location>
        <begin position="465"/>
        <end position="596"/>
    </location>
</feature>
<dbReference type="EMBL" id="CASHTH010002573">
    <property type="protein sequence ID" value="CAI8031891.1"/>
    <property type="molecule type" value="Genomic_DNA"/>
</dbReference>
<evidence type="ECO:0000259" key="4">
    <source>
        <dbReference type="PROSITE" id="PS50853"/>
    </source>
</evidence>
<keyword evidence="3" id="KW-0732">Signal</keyword>
<reference evidence="5" key="1">
    <citation type="submission" date="2023-03" db="EMBL/GenBank/DDBJ databases">
        <authorList>
            <person name="Steffen K."/>
            <person name="Cardenas P."/>
        </authorList>
    </citation>
    <scope>NUCLEOTIDE SEQUENCE</scope>
</reference>
<dbReference type="Gene3D" id="2.60.40.10">
    <property type="entry name" value="Immunoglobulins"/>
    <property type="match status" value="1"/>
</dbReference>
<gene>
    <name evidence="5" type="ORF">GBAR_LOCUS18060</name>
</gene>
<dbReference type="PROSITE" id="PS50853">
    <property type="entry name" value="FN3"/>
    <property type="match status" value="1"/>
</dbReference>
<dbReference type="InterPro" id="IPR036116">
    <property type="entry name" value="FN3_sf"/>
</dbReference>
<evidence type="ECO:0000313" key="6">
    <source>
        <dbReference type="Proteomes" id="UP001174909"/>
    </source>
</evidence>
<accession>A0AA35SNB1</accession>
<feature type="transmembrane region" description="Helical" evidence="2">
    <location>
        <begin position="435"/>
        <end position="458"/>
    </location>
</feature>
<feature type="chain" id="PRO_5041281586" description="Fibronectin type-III domain-containing protein" evidence="3">
    <location>
        <begin position="22"/>
        <end position="596"/>
    </location>
</feature>
<keyword evidence="2" id="KW-1133">Transmembrane helix</keyword>
<keyword evidence="6" id="KW-1185">Reference proteome</keyword>
<evidence type="ECO:0000256" key="1">
    <source>
        <dbReference type="SAM" id="MobiDB-lite"/>
    </source>
</evidence>
<evidence type="ECO:0000256" key="2">
    <source>
        <dbReference type="SAM" id="Phobius"/>
    </source>
</evidence>
<protein>
    <recommendedName>
        <fullName evidence="4">Fibronectin type-III domain-containing protein</fullName>
    </recommendedName>
</protein>
<feature type="compositionally biased region" description="Polar residues" evidence="1">
    <location>
        <begin position="473"/>
        <end position="486"/>
    </location>
</feature>
<feature type="compositionally biased region" description="Basic and acidic residues" evidence="1">
    <location>
        <begin position="547"/>
        <end position="562"/>
    </location>
</feature>
<dbReference type="Proteomes" id="UP001174909">
    <property type="component" value="Unassembled WGS sequence"/>
</dbReference>
<keyword evidence="2" id="KW-0472">Membrane</keyword>
<proteinExistence type="predicted"/>
<dbReference type="CDD" id="cd00063">
    <property type="entry name" value="FN3"/>
    <property type="match status" value="1"/>
</dbReference>
<dbReference type="AlphaFoldDB" id="A0AA35SNB1"/>
<feature type="compositionally biased region" description="Basic and acidic residues" evidence="1">
    <location>
        <begin position="571"/>
        <end position="588"/>
    </location>
</feature>
<feature type="domain" description="Fibronectin type-III" evidence="4">
    <location>
        <begin position="143"/>
        <end position="233"/>
    </location>
</feature>
<name>A0AA35SNB1_GEOBA</name>